<gene>
    <name evidence="2" type="ORF">Pan216_02730</name>
</gene>
<dbReference type="EMBL" id="CP036279">
    <property type="protein sequence ID" value="QDU59445.1"/>
    <property type="molecule type" value="Genomic_DNA"/>
</dbReference>
<keyword evidence="1" id="KW-1133">Transmembrane helix</keyword>
<dbReference type="KEGG" id="knv:Pan216_02730"/>
<accession>A0A518AXJ0</accession>
<dbReference type="Proteomes" id="UP000317093">
    <property type="component" value="Chromosome"/>
</dbReference>
<evidence type="ECO:0000256" key="1">
    <source>
        <dbReference type="SAM" id="Phobius"/>
    </source>
</evidence>
<evidence type="ECO:0000313" key="3">
    <source>
        <dbReference type="Proteomes" id="UP000317093"/>
    </source>
</evidence>
<name>A0A518AXJ0_9BACT</name>
<protein>
    <submittedName>
        <fullName evidence="2">Uncharacterized protein</fullName>
    </submittedName>
</protein>
<evidence type="ECO:0000313" key="2">
    <source>
        <dbReference type="EMBL" id="QDU59445.1"/>
    </source>
</evidence>
<proteinExistence type="predicted"/>
<feature type="transmembrane region" description="Helical" evidence="1">
    <location>
        <begin position="6"/>
        <end position="24"/>
    </location>
</feature>
<reference evidence="2 3" key="1">
    <citation type="submission" date="2019-02" db="EMBL/GenBank/DDBJ databases">
        <title>Deep-cultivation of Planctomycetes and their phenomic and genomic characterization uncovers novel biology.</title>
        <authorList>
            <person name="Wiegand S."/>
            <person name="Jogler M."/>
            <person name="Boedeker C."/>
            <person name="Pinto D."/>
            <person name="Vollmers J."/>
            <person name="Rivas-Marin E."/>
            <person name="Kohn T."/>
            <person name="Peeters S.H."/>
            <person name="Heuer A."/>
            <person name="Rast P."/>
            <person name="Oberbeckmann S."/>
            <person name="Bunk B."/>
            <person name="Jeske O."/>
            <person name="Meyerdierks A."/>
            <person name="Storesund J.E."/>
            <person name="Kallscheuer N."/>
            <person name="Luecker S."/>
            <person name="Lage O.M."/>
            <person name="Pohl T."/>
            <person name="Merkel B.J."/>
            <person name="Hornburger P."/>
            <person name="Mueller R.-W."/>
            <person name="Bruemmer F."/>
            <person name="Labrenz M."/>
            <person name="Spormann A.M."/>
            <person name="Op den Camp H."/>
            <person name="Overmann J."/>
            <person name="Amann R."/>
            <person name="Jetten M.S.M."/>
            <person name="Mascher T."/>
            <person name="Medema M.H."/>
            <person name="Devos D.P."/>
            <person name="Kaster A.-K."/>
            <person name="Ovreas L."/>
            <person name="Rohde M."/>
            <person name="Galperin M.Y."/>
            <person name="Jogler C."/>
        </authorList>
    </citation>
    <scope>NUCLEOTIDE SEQUENCE [LARGE SCALE GENOMIC DNA]</scope>
    <source>
        <strain evidence="2 3">Pan216</strain>
    </source>
</reference>
<keyword evidence="1" id="KW-0472">Membrane</keyword>
<organism evidence="2 3">
    <name type="scientific">Kolteria novifilia</name>
    <dbReference type="NCBI Taxonomy" id="2527975"/>
    <lineage>
        <taxon>Bacteria</taxon>
        <taxon>Pseudomonadati</taxon>
        <taxon>Planctomycetota</taxon>
        <taxon>Planctomycetia</taxon>
        <taxon>Kolteriales</taxon>
        <taxon>Kolteriaceae</taxon>
        <taxon>Kolteria</taxon>
    </lineage>
</organism>
<dbReference type="AlphaFoldDB" id="A0A518AXJ0"/>
<sequence>MVVSKRSIALVGIVVVSLLVYSCWMTSERFWQQMQLLAAYDSYSIFEHARIRAVSADVDETADQLAYIVGYYPSGTRLAKDSPLDKLVECCRNSAIRELIALLKEQTDKDLGNDPVAWILVHASDDSKRPYLIRNP</sequence>
<keyword evidence="3" id="KW-1185">Reference proteome</keyword>
<dbReference type="PROSITE" id="PS51257">
    <property type="entry name" value="PROKAR_LIPOPROTEIN"/>
    <property type="match status" value="1"/>
</dbReference>
<keyword evidence="1" id="KW-0812">Transmembrane</keyword>